<evidence type="ECO:0000313" key="2">
    <source>
        <dbReference type="EMBL" id="EYC45308.1"/>
    </source>
</evidence>
<feature type="transmembrane region" description="Helical" evidence="1">
    <location>
        <begin position="20"/>
        <end position="45"/>
    </location>
</feature>
<accession>A0A016X205</accession>
<dbReference type="PANTHER" id="PTHR36944:SF2">
    <property type="entry name" value="CPG4 DOMAIN-CONTAINING PROTEIN"/>
    <property type="match status" value="1"/>
</dbReference>
<keyword evidence="1" id="KW-1133">Transmembrane helix</keyword>
<comment type="caution">
    <text evidence="2">The sequence shown here is derived from an EMBL/GenBank/DDBJ whole genome shotgun (WGS) entry which is preliminary data.</text>
</comment>
<sequence length="223" mass="25172">MRNFPGPDASLGLPKANALMPVLTMILRLGTIFFLLCILTISVAFRWKRDFMYVSDVNGTDADCFQRCNSKFQHDFEYSFNMSATVFYDFPFHPLVLDHNTFLLYCKLAEQRTKCYVEQCKDTSADTVFSPSNFICSFKRTHFTEVRQCLADAEPITFLKAHHVSGPPDFTQLGVHGSVPDLRLLTKGGTPYSRPHLSEAGQSYHHPLDGAFDDADGILILLT</sequence>
<name>A0A016X205_9BILA</name>
<dbReference type="EMBL" id="JARK01000032">
    <property type="protein sequence ID" value="EYC45308.1"/>
    <property type="molecule type" value="Genomic_DNA"/>
</dbReference>
<gene>
    <name evidence="2" type="primary">Acey_s0432.g1350</name>
    <name evidence="2" type="synonym">Acey-Y81G3A.4</name>
    <name evidence="2" type="ORF">Y032_0432g1350</name>
</gene>
<dbReference type="AlphaFoldDB" id="A0A016X205"/>
<protein>
    <submittedName>
        <fullName evidence="2">Uncharacterized protein</fullName>
    </submittedName>
</protein>
<dbReference type="Proteomes" id="UP000024635">
    <property type="component" value="Unassembled WGS sequence"/>
</dbReference>
<keyword evidence="3" id="KW-1185">Reference proteome</keyword>
<evidence type="ECO:0000313" key="3">
    <source>
        <dbReference type="Proteomes" id="UP000024635"/>
    </source>
</evidence>
<evidence type="ECO:0000256" key="1">
    <source>
        <dbReference type="SAM" id="Phobius"/>
    </source>
</evidence>
<reference evidence="3" key="1">
    <citation type="journal article" date="2015" name="Nat. Genet.">
        <title>The genome and transcriptome of the zoonotic hookworm Ancylostoma ceylanicum identify infection-specific gene families.</title>
        <authorList>
            <person name="Schwarz E.M."/>
            <person name="Hu Y."/>
            <person name="Antoshechkin I."/>
            <person name="Miller M.M."/>
            <person name="Sternberg P.W."/>
            <person name="Aroian R.V."/>
        </authorList>
    </citation>
    <scope>NUCLEOTIDE SEQUENCE</scope>
    <source>
        <strain evidence="3">HY135</strain>
    </source>
</reference>
<dbReference type="OrthoDB" id="5791831at2759"/>
<proteinExistence type="predicted"/>
<dbReference type="STRING" id="53326.A0A016X205"/>
<dbReference type="PANTHER" id="PTHR36944">
    <property type="entry name" value="PROTEIN CBG02791-RELATED"/>
    <property type="match status" value="1"/>
</dbReference>
<keyword evidence="1" id="KW-0472">Membrane</keyword>
<keyword evidence="1" id="KW-0812">Transmembrane</keyword>
<organism evidence="2 3">
    <name type="scientific">Ancylostoma ceylanicum</name>
    <dbReference type="NCBI Taxonomy" id="53326"/>
    <lineage>
        <taxon>Eukaryota</taxon>
        <taxon>Metazoa</taxon>
        <taxon>Ecdysozoa</taxon>
        <taxon>Nematoda</taxon>
        <taxon>Chromadorea</taxon>
        <taxon>Rhabditida</taxon>
        <taxon>Rhabditina</taxon>
        <taxon>Rhabditomorpha</taxon>
        <taxon>Strongyloidea</taxon>
        <taxon>Ancylostomatidae</taxon>
        <taxon>Ancylostomatinae</taxon>
        <taxon>Ancylostoma</taxon>
    </lineage>
</organism>